<dbReference type="Proteomes" id="UP000188318">
    <property type="component" value="Unassembled WGS sequence"/>
</dbReference>
<feature type="transmembrane region" description="Helical" evidence="2">
    <location>
        <begin position="6"/>
        <end position="27"/>
    </location>
</feature>
<evidence type="ECO:0000256" key="1">
    <source>
        <dbReference type="SAM" id="MobiDB-lite"/>
    </source>
</evidence>
<reference evidence="4" key="1">
    <citation type="journal article" date="2017" name="Genome Biol.">
        <title>Comparative genomics reveals high biological diversity and specific adaptations in the industrially and medically important fungal genus Aspergillus.</title>
        <authorList>
            <person name="de Vries R.P."/>
            <person name="Riley R."/>
            <person name="Wiebenga A."/>
            <person name="Aguilar-Osorio G."/>
            <person name="Amillis S."/>
            <person name="Uchima C.A."/>
            <person name="Anderluh G."/>
            <person name="Asadollahi M."/>
            <person name="Askin M."/>
            <person name="Barry K."/>
            <person name="Battaglia E."/>
            <person name="Bayram O."/>
            <person name="Benocci T."/>
            <person name="Braus-Stromeyer S.A."/>
            <person name="Caldana C."/>
            <person name="Canovas D."/>
            <person name="Cerqueira G.C."/>
            <person name="Chen F."/>
            <person name="Chen W."/>
            <person name="Choi C."/>
            <person name="Clum A."/>
            <person name="Dos Santos R.A."/>
            <person name="Damasio A.R."/>
            <person name="Diallinas G."/>
            <person name="Emri T."/>
            <person name="Fekete E."/>
            <person name="Flipphi M."/>
            <person name="Freyberg S."/>
            <person name="Gallo A."/>
            <person name="Gournas C."/>
            <person name="Habgood R."/>
            <person name="Hainaut M."/>
            <person name="Harispe M.L."/>
            <person name="Henrissat B."/>
            <person name="Hilden K.S."/>
            <person name="Hope R."/>
            <person name="Hossain A."/>
            <person name="Karabika E."/>
            <person name="Karaffa L."/>
            <person name="Karanyi Z."/>
            <person name="Krasevec N."/>
            <person name="Kuo A."/>
            <person name="Kusch H."/>
            <person name="LaButti K."/>
            <person name="Lagendijk E.L."/>
            <person name="Lapidus A."/>
            <person name="Levasseur A."/>
            <person name="Lindquist E."/>
            <person name="Lipzen A."/>
            <person name="Logrieco A.F."/>
            <person name="MacCabe A."/>
            <person name="Maekelae M.R."/>
            <person name="Malavazi I."/>
            <person name="Melin P."/>
            <person name="Meyer V."/>
            <person name="Mielnichuk N."/>
            <person name="Miskei M."/>
            <person name="Molnar A.P."/>
            <person name="Mule G."/>
            <person name="Ngan C.Y."/>
            <person name="Orejas M."/>
            <person name="Orosz E."/>
            <person name="Ouedraogo J.P."/>
            <person name="Overkamp K.M."/>
            <person name="Park H.-S."/>
            <person name="Perrone G."/>
            <person name="Piumi F."/>
            <person name="Punt P.J."/>
            <person name="Ram A.F."/>
            <person name="Ramon A."/>
            <person name="Rauscher S."/>
            <person name="Record E."/>
            <person name="Riano-Pachon D.M."/>
            <person name="Robert V."/>
            <person name="Roehrig J."/>
            <person name="Ruller R."/>
            <person name="Salamov A."/>
            <person name="Salih N.S."/>
            <person name="Samson R.A."/>
            <person name="Sandor E."/>
            <person name="Sanguinetti M."/>
            <person name="Schuetze T."/>
            <person name="Sepcic K."/>
            <person name="Shelest E."/>
            <person name="Sherlock G."/>
            <person name="Sophianopoulou V."/>
            <person name="Squina F.M."/>
            <person name="Sun H."/>
            <person name="Susca A."/>
            <person name="Todd R.B."/>
            <person name="Tsang A."/>
            <person name="Unkles S.E."/>
            <person name="van de Wiele N."/>
            <person name="van Rossen-Uffink D."/>
            <person name="Oliveira J.V."/>
            <person name="Vesth T.C."/>
            <person name="Visser J."/>
            <person name="Yu J.-H."/>
            <person name="Zhou M."/>
            <person name="Andersen M.R."/>
            <person name="Archer D.B."/>
            <person name="Baker S.E."/>
            <person name="Benoit I."/>
            <person name="Brakhage A.A."/>
            <person name="Braus G.H."/>
            <person name="Fischer R."/>
            <person name="Frisvad J.C."/>
            <person name="Goldman G.H."/>
            <person name="Houbraken J."/>
            <person name="Oakley B."/>
            <person name="Pocsi I."/>
            <person name="Scazzocchio C."/>
            <person name="Seiboth B."/>
            <person name="vanKuyk P.A."/>
            <person name="Wortman J."/>
            <person name="Dyer P.S."/>
            <person name="Grigoriev I.V."/>
        </authorList>
    </citation>
    <scope>NUCLEOTIDE SEQUENCE [LARGE SCALE GENOMIC DNA]</scope>
    <source>
        <strain evidence="4">ITEM 5010</strain>
    </source>
</reference>
<feature type="region of interest" description="Disordered" evidence="1">
    <location>
        <begin position="44"/>
        <end position="65"/>
    </location>
</feature>
<evidence type="ECO:0000313" key="3">
    <source>
        <dbReference type="EMBL" id="OOF97931.1"/>
    </source>
</evidence>
<dbReference type="EMBL" id="KV907496">
    <property type="protein sequence ID" value="OOF97931.1"/>
    <property type="molecule type" value="Genomic_DNA"/>
</dbReference>
<accession>A0A1R3RTX9</accession>
<dbReference type="AlphaFoldDB" id="A0A1R3RTX9"/>
<keyword evidence="4" id="KW-1185">Reference proteome</keyword>
<organism evidence="3 4">
    <name type="scientific">Aspergillus carbonarius (strain ITEM 5010)</name>
    <dbReference type="NCBI Taxonomy" id="602072"/>
    <lineage>
        <taxon>Eukaryota</taxon>
        <taxon>Fungi</taxon>
        <taxon>Dikarya</taxon>
        <taxon>Ascomycota</taxon>
        <taxon>Pezizomycotina</taxon>
        <taxon>Eurotiomycetes</taxon>
        <taxon>Eurotiomycetidae</taxon>
        <taxon>Eurotiales</taxon>
        <taxon>Aspergillaceae</taxon>
        <taxon>Aspergillus</taxon>
        <taxon>Aspergillus subgen. Circumdati</taxon>
    </lineage>
</organism>
<protein>
    <submittedName>
        <fullName evidence="3">Uncharacterized protein</fullName>
    </submittedName>
</protein>
<dbReference type="VEuPathDB" id="FungiDB:ASPCADRAFT_2997"/>
<proteinExistence type="predicted"/>
<name>A0A1R3RTX9_ASPC5</name>
<evidence type="ECO:0000313" key="4">
    <source>
        <dbReference type="Proteomes" id="UP000188318"/>
    </source>
</evidence>
<keyword evidence="2" id="KW-1133">Transmembrane helix</keyword>
<sequence length="97" mass="11229">MTWTTFEYLQTFCWTTTAIITIARVAIDVRTWYRKRKDENARVFDTGANQQDEHTPILPSIQPPSPIYARPSGESRCLGGGIRLEDLEEEEDRVVRL</sequence>
<keyword evidence="2" id="KW-0472">Membrane</keyword>
<gene>
    <name evidence="3" type="ORF">ASPCADRAFT_2997</name>
</gene>
<keyword evidence="2" id="KW-0812">Transmembrane</keyword>
<evidence type="ECO:0000256" key="2">
    <source>
        <dbReference type="SAM" id="Phobius"/>
    </source>
</evidence>